<protein>
    <submittedName>
        <fullName evidence="1">Uncharacterized protein</fullName>
    </submittedName>
</protein>
<feature type="non-terminal residue" evidence="1">
    <location>
        <position position="55"/>
    </location>
</feature>
<proteinExistence type="predicted"/>
<evidence type="ECO:0000313" key="2">
    <source>
        <dbReference type="Proteomes" id="UP001162483"/>
    </source>
</evidence>
<gene>
    <name evidence="1" type="ORF">SPARVUS_LOCUS4015964</name>
</gene>
<dbReference type="Proteomes" id="UP001162483">
    <property type="component" value="Unassembled WGS sequence"/>
</dbReference>
<reference evidence="1" key="1">
    <citation type="submission" date="2023-05" db="EMBL/GenBank/DDBJ databases">
        <authorList>
            <person name="Stuckert A."/>
        </authorList>
    </citation>
    <scope>NUCLEOTIDE SEQUENCE</scope>
</reference>
<dbReference type="EMBL" id="CATNWA010007065">
    <property type="protein sequence ID" value="CAI9553293.1"/>
    <property type="molecule type" value="Genomic_DNA"/>
</dbReference>
<organism evidence="1 2">
    <name type="scientific">Staurois parvus</name>
    <dbReference type="NCBI Taxonomy" id="386267"/>
    <lineage>
        <taxon>Eukaryota</taxon>
        <taxon>Metazoa</taxon>
        <taxon>Chordata</taxon>
        <taxon>Craniata</taxon>
        <taxon>Vertebrata</taxon>
        <taxon>Euteleostomi</taxon>
        <taxon>Amphibia</taxon>
        <taxon>Batrachia</taxon>
        <taxon>Anura</taxon>
        <taxon>Neobatrachia</taxon>
        <taxon>Ranoidea</taxon>
        <taxon>Ranidae</taxon>
        <taxon>Staurois</taxon>
    </lineage>
</organism>
<sequence length="55" mass="6152">MLQRFSIGLRLGEDGGHTMTFSPFIPIAAIDAEVFFAWDGKKVVSHKLHILCRGH</sequence>
<keyword evidence="2" id="KW-1185">Reference proteome</keyword>
<comment type="caution">
    <text evidence="1">The sequence shown here is derived from an EMBL/GenBank/DDBJ whole genome shotgun (WGS) entry which is preliminary data.</text>
</comment>
<name>A0ABN9C0U5_9NEOB</name>
<evidence type="ECO:0000313" key="1">
    <source>
        <dbReference type="EMBL" id="CAI9553293.1"/>
    </source>
</evidence>
<accession>A0ABN9C0U5</accession>